<sequence length="144" mass="16184">MDFQIRECKMEDASAVHNLNSAELGYEYSIDSTKAKLKCLLKSKKDQIFVATVGPVVVGYVHACDYDLIYAPHLKNIMGIAVLSEYKQQGIGKALLTEIEKWAKETGAAGVRLASGETRKGAHEFYRRCGYHAVRSQLNFKKYF</sequence>
<dbReference type="InterPro" id="IPR050832">
    <property type="entry name" value="Bact_Acetyltransf"/>
</dbReference>
<dbReference type="InterPro" id="IPR016181">
    <property type="entry name" value="Acyl_CoA_acyltransferase"/>
</dbReference>
<dbReference type="GO" id="GO:0016747">
    <property type="term" value="F:acyltransferase activity, transferring groups other than amino-acyl groups"/>
    <property type="evidence" value="ECO:0007669"/>
    <property type="project" value="InterPro"/>
</dbReference>
<protein>
    <recommendedName>
        <fullName evidence="3">N-acetyltransferase domain-containing protein</fullName>
    </recommendedName>
</protein>
<dbReference type="SUPFAM" id="SSF55729">
    <property type="entry name" value="Acyl-CoA N-acyltransferases (Nat)"/>
    <property type="match status" value="1"/>
</dbReference>
<reference evidence="4" key="1">
    <citation type="submission" date="2019-08" db="EMBL/GenBank/DDBJ databases">
        <authorList>
            <person name="Kucharzyk K."/>
            <person name="Murdoch R.W."/>
            <person name="Higgins S."/>
            <person name="Loffler F."/>
        </authorList>
    </citation>
    <scope>NUCLEOTIDE SEQUENCE</scope>
</reference>
<name>A0A645A6A9_9ZZZZ</name>
<dbReference type="EMBL" id="VSSQ01012217">
    <property type="protein sequence ID" value="MPM48710.1"/>
    <property type="molecule type" value="Genomic_DNA"/>
</dbReference>
<dbReference type="Pfam" id="PF00583">
    <property type="entry name" value="Acetyltransf_1"/>
    <property type="match status" value="1"/>
</dbReference>
<evidence type="ECO:0000259" key="3">
    <source>
        <dbReference type="PROSITE" id="PS51186"/>
    </source>
</evidence>
<keyword evidence="2" id="KW-0012">Acyltransferase</keyword>
<dbReference type="PROSITE" id="PS51186">
    <property type="entry name" value="GNAT"/>
    <property type="match status" value="1"/>
</dbReference>
<feature type="domain" description="N-acetyltransferase" evidence="3">
    <location>
        <begin position="3"/>
        <end position="144"/>
    </location>
</feature>
<proteinExistence type="predicted"/>
<evidence type="ECO:0000313" key="4">
    <source>
        <dbReference type="EMBL" id="MPM48710.1"/>
    </source>
</evidence>
<comment type="caution">
    <text evidence="4">The sequence shown here is derived from an EMBL/GenBank/DDBJ whole genome shotgun (WGS) entry which is preliminary data.</text>
</comment>
<keyword evidence="1" id="KW-0808">Transferase</keyword>
<dbReference type="Gene3D" id="3.40.630.30">
    <property type="match status" value="1"/>
</dbReference>
<dbReference type="AlphaFoldDB" id="A0A645A6A9"/>
<dbReference type="InterPro" id="IPR000182">
    <property type="entry name" value="GNAT_dom"/>
</dbReference>
<organism evidence="4">
    <name type="scientific">bioreactor metagenome</name>
    <dbReference type="NCBI Taxonomy" id="1076179"/>
    <lineage>
        <taxon>unclassified sequences</taxon>
        <taxon>metagenomes</taxon>
        <taxon>ecological metagenomes</taxon>
    </lineage>
</organism>
<dbReference type="CDD" id="cd04301">
    <property type="entry name" value="NAT_SF"/>
    <property type="match status" value="1"/>
</dbReference>
<gene>
    <name evidence="4" type="ORF">SDC9_95436</name>
</gene>
<evidence type="ECO:0000256" key="2">
    <source>
        <dbReference type="ARBA" id="ARBA00023315"/>
    </source>
</evidence>
<accession>A0A645A6A9</accession>
<evidence type="ECO:0000256" key="1">
    <source>
        <dbReference type="ARBA" id="ARBA00022679"/>
    </source>
</evidence>
<dbReference type="PANTHER" id="PTHR43877">
    <property type="entry name" value="AMINOALKYLPHOSPHONATE N-ACETYLTRANSFERASE-RELATED-RELATED"/>
    <property type="match status" value="1"/>
</dbReference>